<evidence type="ECO:0000256" key="6">
    <source>
        <dbReference type="ARBA" id="ARBA00022840"/>
    </source>
</evidence>
<evidence type="ECO:0000256" key="7">
    <source>
        <dbReference type="ARBA" id="ARBA00023137"/>
    </source>
</evidence>
<evidence type="ECO:0000256" key="2">
    <source>
        <dbReference type="ARBA" id="ARBA00011903"/>
    </source>
</evidence>
<evidence type="ECO:0000313" key="11">
    <source>
        <dbReference type="Proteomes" id="UP000193427"/>
    </source>
</evidence>
<keyword evidence="5" id="KW-0418">Kinase</keyword>
<evidence type="ECO:0000313" key="10">
    <source>
        <dbReference type="EMBL" id="ARN22237.1"/>
    </source>
</evidence>
<dbReference type="GO" id="GO:0004713">
    <property type="term" value="F:protein tyrosine kinase activity"/>
    <property type="evidence" value="ECO:0007669"/>
    <property type="project" value="TreeGrafter"/>
</dbReference>
<evidence type="ECO:0000256" key="1">
    <source>
        <dbReference type="ARBA" id="ARBA00007316"/>
    </source>
</evidence>
<dbReference type="CDD" id="cd05387">
    <property type="entry name" value="BY-kinase"/>
    <property type="match status" value="1"/>
</dbReference>
<dbReference type="KEGG" id="rgu:A4W93_21340"/>
<dbReference type="GO" id="GO:0005886">
    <property type="term" value="C:plasma membrane"/>
    <property type="evidence" value="ECO:0007669"/>
    <property type="project" value="TreeGrafter"/>
</dbReference>
<reference evidence="10 11" key="1">
    <citation type="submission" date="2016-04" db="EMBL/GenBank/DDBJ databases">
        <title>Complete genome sequence of natural rubber-degrading, novel Gram-negative bacterium, Rhizobacter gummiphilus strain NS21.</title>
        <authorList>
            <person name="Tabata M."/>
            <person name="Kasai D."/>
            <person name="Fukuda M."/>
        </authorList>
    </citation>
    <scope>NUCLEOTIDE SEQUENCE [LARGE SCALE GENOMIC DNA]</scope>
    <source>
        <strain evidence="10 11">NS21</strain>
    </source>
</reference>
<dbReference type="InterPro" id="IPR027417">
    <property type="entry name" value="P-loop_NTPase"/>
</dbReference>
<dbReference type="OrthoDB" id="9808257at2"/>
<dbReference type="InterPro" id="IPR050445">
    <property type="entry name" value="Bact_polysacc_biosynth/exp"/>
</dbReference>
<comment type="catalytic activity">
    <reaction evidence="8">
        <text>L-tyrosyl-[protein] + ATP = O-phospho-L-tyrosyl-[protein] + ADP + H(+)</text>
        <dbReference type="Rhea" id="RHEA:10596"/>
        <dbReference type="Rhea" id="RHEA-COMP:10136"/>
        <dbReference type="Rhea" id="RHEA-COMP:20101"/>
        <dbReference type="ChEBI" id="CHEBI:15378"/>
        <dbReference type="ChEBI" id="CHEBI:30616"/>
        <dbReference type="ChEBI" id="CHEBI:46858"/>
        <dbReference type="ChEBI" id="CHEBI:61978"/>
        <dbReference type="ChEBI" id="CHEBI:456216"/>
        <dbReference type="EC" id="2.7.10.2"/>
    </reaction>
</comment>
<dbReference type="AlphaFoldDB" id="A0A1W6LDD7"/>
<name>A0A1W6LDD7_9BURK</name>
<keyword evidence="11" id="KW-1185">Reference proteome</keyword>
<comment type="similarity">
    <text evidence="1">Belongs to the CpsD/CapB family.</text>
</comment>
<protein>
    <recommendedName>
        <fullName evidence="2">non-specific protein-tyrosine kinase</fullName>
        <ecNumber evidence="2">2.7.10.2</ecNumber>
    </recommendedName>
</protein>
<dbReference type="PANTHER" id="PTHR32309:SF13">
    <property type="entry name" value="FERRIC ENTEROBACTIN TRANSPORT PROTEIN FEPE"/>
    <property type="match status" value="1"/>
</dbReference>
<dbReference type="STRING" id="946333.A4W93_21340"/>
<feature type="domain" description="AAA" evidence="9">
    <location>
        <begin position="133"/>
        <end position="293"/>
    </location>
</feature>
<dbReference type="SUPFAM" id="SSF52540">
    <property type="entry name" value="P-loop containing nucleoside triphosphate hydrolases"/>
    <property type="match status" value="1"/>
</dbReference>
<dbReference type="Proteomes" id="UP000193427">
    <property type="component" value="Chromosome"/>
</dbReference>
<keyword evidence="4" id="KW-0547">Nucleotide-binding</keyword>
<evidence type="ECO:0000259" key="9">
    <source>
        <dbReference type="Pfam" id="PF13614"/>
    </source>
</evidence>
<evidence type="ECO:0000256" key="5">
    <source>
        <dbReference type="ARBA" id="ARBA00022777"/>
    </source>
</evidence>
<dbReference type="EMBL" id="CP015118">
    <property type="protein sequence ID" value="ARN22237.1"/>
    <property type="molecule type" value="Genomic_DNA"/>
</dbReference>
<accession>A0A1W6LDD7</accession>
<sequence>MSTIQQAAKRLEELRRAGVAIPWEADDAEAKARAAALAESGDVPPAEPGALQAQSQPLPMPVMPAMPTMPAVHTPSGRQSELVNLDLVKLAEEGYLVPGHSSTQLGEEFRVIKRPLIRNAQGKGAAPVHHGNLIVVTSSLAGEGKTFFAMNLALSIAMELDASALLVEADILKPAVMSRMGLPQRRGLLDMLTDPKIDASEVMLRTNIPKLSLLPAGSRSMQSTELLASARMGEFLDELATRYRDRIIVFDAPPLLQTSEAQVLAARAGQVVVVVEAGRTSAAAFAQAMDTLESCPVVMTALNKSKESNTNMVYGYNADSMYAEAQGVA</sequence>
<dbReference type="NCBIfam" id="TIGR03018">
    <property type="entry name" value="pepcterm_TyrKin"/>
    <property type="match status" value="1"/>
</dbReference>
<evidence type="ECO:0000256" key="3">
    <source>
        <dbReference type="ARBA" id="ARBA00022679"/>
    </source>
</evidence>
<dbReference type="RefSeq" id="WP_085752535.1">
    <property type="nucleotide sequence ID" value="NZ_BSPR01000006.1"/>
</dbReference>
<evidence type="ECO:0000256" key="8">
    <source>
        <dbReference type="ARBA" id="ARBA00051245"/>
    </source>
</evidence>
<dbReference type="EC" id="2.7.10.2" evidence="2"/>
<organism evidence="10 11">
    <name type="scientific">Piscinibacter gummiphilus</name>
    <dbReference type="NCBI Taxonomy" id="946333"/>
    <lineage>
        <taxon>Bacteria</taxon>
        <taxon>Pseudomonadati</taxon>
        <taxon>Pseudomonadota</taxon>
        <taxon>Betaproteobacteria</taxon>
        <taxon>Burkholderiales</taxon>
        <taxon>Sphaerotilaceae</taxon>
        <taxon>Piscinibacter</taxon>
    </lineage>
</organism>
<dbReference type="InterPro" id="IPR005702">
    <property type="entry name" value="Wzc-like_C"/>
</dbReference>
<gene>
    <name evidence="10" type="ORF">A4W93_21340</name>
</gene>
<dbReference type="Gene3D" id="3.40.50.300">
    <property type="entry name" value="P-loop containing nucleotide triphosphate hydrolases"/>
    <property type="match status" value="1"/>
</dbReference>
<proteinExistence type="inferred from homology"/>
<keyword evidence="3" id="KW-0808">Transferase</keyword>
<dbReference type="InterPro" id="IPR025669">
    <property type="entry name" value="AAA_dom"/>
</dbReference>
<evidence type="ECO:0000256" key="4">
    <source>
        <dbReference type="ARBA" id="ARBA00022741"/>
    </source>
</evidence>
<keyword evidence="7" id="KW-0829">Tyrosine-protein kinase</keyword>
<dbReference type="PANTHER" id="PTHR32309">
    <property type="entry name" value="TYROSINE-PROTEIN KINASE"/>
    <property type="match status" value="1"/>
</dbReference>
<keyword evidence="6" id="KW-0067">ATP-binding</keyword>
<dbReference type="Pfam" id="PF13614">
    <property type="entry name" value="AAA_31"/>
    <property type="match status" value="1"/>
</dbReference>